<dbReference type="InterPro" id="IPR011964">
    <property type="entry name" value="YVTN_b-propeller_repeat"/>
</dbReference>
<dbReference type="SUPFAM" id="SSF63825">
    <property type="entry name" value="YWTD domain"/>
    <property type="match status" value="1"/>
</dbReference>
<name>A0A5D3YNR4_9BACT</name>
<dbReference type="OrthoDB" id="9773938at2"/>
<dbReference type="InterPro" id="IPR051200">
    <property type="entry name" value="Host-pathogen_enzymatic-act"/>
</dbReference>
<keyword evidence="3" id="KW-1185">Reference proteome</keyword>
<dbReference type="Pfam" id="PF16819">
    <property type="entry name" value="DUF5074"/>
    <property type="match status" value="1"/>
</dbReference>
<dbReference type="InterPro" id="IPR031815">
    <property type="entry name" value="DUF5074"/>
</dbReference>
<dbReference type="Gene3D" id="2.130.10.10">
    <property type="entry name" value="YVTN repeat-like/Quinoprotein amine dehydrogenase"/>
    <property type="match status" value="1"/>
</dbReference>
<dbReference type="EMBL" id="VNHY01000001">
    <property type="protein sequence ID" value="TYP94998.1"/>
    <property type="molecule type" value="Genomic_DNA"/>
</dbReference>
<sequence length="354" mass="38427">MSKRYFLFFLLISFVITACSDNGNEPDPLETASVYLMNQGNFSDGNGSVTNYDPQDGSVSKQSFKNTNGRPMAGIIQSAHVKDGQMYIVLNAADKIEVANSQNMQSTVTMETTLPPTAIEVLDNGLAYVTTLDFQASTDSVLVMDLNSMEQTDQRIAVGTSPRDIVEVGDRVYVTNSGSNSISVINPKTQTVEQTMNDVCTTPSEMAVDSEDRIWVACNGQVSYDSNTDDTPGSIYVLDGQTGQRINTIESPDIAATSGFVYRLELDSENATAYLLNDGISTIDMNNFTLSDQKLIDRSFSAIGFFGPQQRLYLGQSNGFSQPGKTVLYDTKGAAVDSFSAGIAPQEFKFITGR</sequence>
<gene>
    <name evidence="2" type="ORF">LX73_0292</name>
</gene>
<comment type="caution">
    <text evidence="2">The sequence shown here is derived from an EMBL/GenBank/DDBJ whole genome shotgun (WGS) entry which is preliminary data.</text>
</comment>
<keyword evidence="1" id="KW-0732">Signal</keyword>
<dbReference type="AlphaFoldDB" id="A0A5D3YNR4"/>
<evidence type="ECO:0000313" key="2">
    <source>
        <dbReference type="EMBL" id="TYP94998.1"/>
    </source>
</evidence>
<organism evidence="2 3">
    <name type="scientific">Fodinibius salinus</name>
    <dbReference type="NCBI Taxonomy" id="860790"/>
    <lineage>
        <taxon>Bacteria</taxon>
        <taxon>Pseudomonadati</taxon>
        <taxon>Balneolota</taxon>
        <taxon>Balneolia</taxon>
        <taxon>Balneolales</taxon>
        <taxon>Balneolaceae</taxon>
        <taxon>Fodinibius</taxon>
    </lineage>
</organism>
<feature type="chain" id="PRO_5022776731" evidence="1">
    <location>
        <begin position="19"/>
        <end position="354"/>
    </location>
</feature>
<feature type="signal peptide" evidence="1">
    <location>
        <begin position="1"/>
        <end position="18"/>
    </location>
</feature>
<reference evidence="2 3" key="1">
    <citation type="submission" date="2019-07" db="EMBL/GenBank/DDBJ databases">
        <title>Genomic Encyclopedia of Archaeal and Bacterial Type Strains, Phase II (KMG-II): from individual species to whole genera.</title>
        <authorList>
            <person name="Goeker M."/>
        </authorList>
    </citation>
    <scope>NUCLEOTIDE SEQUENCE [LARGE SCALE GENOMIC DNA]</scope>
    <source>
        <strain evidence="2 3">DSM 21935</strain>
    </source>
</reference>
<dbReference type="NCBIfam" id="TIGR02276">
    <property type="entry name" value="beta_rpt_yvtn"/>
    <property type="match status" value="1"/>
</dbReference>
<dbReference type="Proteomes" id="UP000324595">
    <property type="component" value="Unassembled WGS sequence"/>
</dbReference>
<proteinExistence type="predicted"/>
<dbReference type="RefSeq" id="WP_148897682.1">
    <property type="nucleotide sequence ID" value="NZ_VNHY01000001.1"/>
</dbReference>
<evidence type="ECO:0000256" key="1">
    <source>
        <dbReference type="SAM" id="SignalP"/>
    </source>
</evidence>
<dbReference type="PROSITE" id="PS51257">
    <property type="entry name" value="PROKAR_LIPOPROTEIN"/>
    <property type="match status" value="1"/>
</dbReference>
<accession>A0A5D3YNR4</accession>
<dbReference type="PANTHER" id="PTHR47197">
    <property type="entry name" value="PROTEIN NIRF"/>
    <property type="match status" value="1"/>
</dbReference>
<dbReference type="PANTHER" id="PTHR47197:SF3">
    <property type="entry name" value="DIHYDRO-HEME D1 DEHYDROGENASE"/>
    <property type="match status" value="1"/>
</dbReference>
<protein>
    <submittedName>
        <fullName evidence="2">40-residue YVTN family beta-propeller repeat-containing protein</fullName>
    </submittedName>
</protein>
<evidence type="ECO:0000313" key="3">
    <source>
        <dbReference type="Proteomes" id="UP000324595"/>
    </source>
</evidence>
<dbReference type="InterPro" id="IPR015943">
    <property type="entry name" value="WD40/YVTN_repeat-like_dom_sf"/>
</dbReference>